<keyword evidence="5" id="KW-1185">Reference proteome</keyword>
<dbReference type="GO" id="GO:0016020">
    <property type="term" value="C:membrane"/>
    <property type="evidence" value="ECO:0007669"/>
    <property type="project" value="InterPro"/>
</dbReference>
<evidence type="ECO:0000256" key="2">
    <source>
        <dbReference type="SAM" id="Phobius"/>
    </source>
</evidence>
<proteinExistence type="inferred from homology"/>
<name>A0A372ZR09_9ACTN</name>
<dbReference type="Gene3D" id="1.10.3730.20">
    <property type="match status" value="1"/>
</dbReference>
<evidence type="ECO:0000313" key="4">
    <source>
        <dbReference type="EMBL" id="RGD57850.1"/>
    </source>
</evidence>
<feature type="domain" description="EamA" evidence="3">
    <location>
        <begin position="2"/>
        <end position="69"/>
    </location>
</feature>
<dbReference type="AlphaFoldDB" id="A0A372ZR09"/>
<evidence type="ECO:0000256" key="1">
    <source>
        <dbReference type="ARBA" id="ARBA00007362"/>
    </source>
</evidence>
<gene>
    <name evidence="4" type="ORF">DR950_08680</name>
</gene>
<evidence type="ECO:0000313" key="5">
    <source>
        <dbReference type="Proteomes" id="UP000263377"/>
    </source>
</evidence>
<evidence type="ECO:0000259" key="3">
    <source>
        <dbReference type="Pfam" id="PF00892"/>
    </source>
</evidence>
<dbReference type="Pfam" id="PF00892">
    <property type="entry name" value="EamA"/>
    <property type="match status" value="1"/>
</dbReference>
<accession>A0A372ZR09</accession>
<comment type="caution">
    <text evidence="4">The sequence shown here is derived from an EMBL/GenBank/DDBJ whole genome shotgun (WGS) entry which is preliminary data.</text>
</comment>
<feature type="transmembrane region" description="Helical" evidence="2">
    <location>
        <begin position="28"/>
        <end position="46"/>
    </location>
</feature>
<dbReference type="EMBL" id="QVIG01000001">
    <property type="protein sequence ID" value="RGD57850.1"/>
    <property type="molecule type" value="Genomic_DNA"/>
</dbReference>
<comment type="similarity">
    <text evidence="1">Belongs to the EamA transporter family.</text>
</comment>
<keyword evidence="2" id="KW-0812">Transmembrane</keyword>
<sequence length="74" mass="7585">MLGVVGIAALAFLMYNHAVTRTPVTTAGVLLNVIPVFGLAFAVALLGKRVDAWQYGGAALILAGILLFSEANAA</sequence>
<reference evidence="4 5" key="1">
    <citation type="submission" date="2018-08" db="EMBL/GenBank/DDBJ databases">
        <title>Diversity &amp; Physiological Properties of Lignin-Decomposing Actinobacteria from Soil.</title>
        <authorList>
            <person name="Roh S.G."/>
            <person name="Kim S.B."/>
        </authorList>
    </citation>
    <scope>NUCLEOTIDE SEQUENCE [LARGE SCALE GENOMIC DNA]</scope>
    <source>
        <strain evidence="4 5">MMS17-GH009</strain>
    </source>
</reference>
<dbReference type="InterPro" id="IPR037185">
    <property type="entry name" value="EmrE-like"/>
</dbReference>
<keyword evidence="2" id="KW-1133">Transmembrane helix</keyword>
<keyword evidence="2" id="KW-0472">Membrane</keyword>
<organism evidence="4 5">
    <name type="scientific">Kitasatospora xanthocidica</name>
    <dbReference type="NCBI Taxonomy" id="83382"/>
    <lineage>
        <taxon>Bacteria</taxon>
        <taxon>Bacillati</taxon>
        <taxon>Actinomycetota</taxon>
        <taxon>Actinomycetes</taxon>
        <taxon>Kitasatosporales</taxon>
        <taxon>Streptomycetaceae</taxon>
        <taxon>Kitasatospora</taxon>
    </lineage>
</organism>
<dbReference type="InterPro" id="IPR000620">
    <property type="entry name" value="EamA_dom"/>
</dbReference>
<dbReference type="Proteomes" id="UP000263377">
    <property type="component" value="Unassembled WGS sequence"/>
</dbReference>
<dbReference type="SUPFAM" id="SSF103481">
    <property type="entry name" value="Multidrug resistance efflux transporter EmrE"/>
    <property type="match status" value="1"/>
</dbReference>
<protein>
    <recommendedName>
        <fullName evidence="3">EamA domain-containing protein</fullName>
    </recommendedName>
</protein>